<evidence type="ECO:0000256" key="5">
    <source>
        <dbReference type="ARBA" id="ARBA00022842"/>
    </source>
</evidence>
<evidence type="ECO:0000256" key="4">
    <source>
        <dbReference type="ARBA" id="ARBA00022801"/>
    </source>
</evidence>
<sequence>MEDEWRWISDMSSFVSVMDKLRELKIEAATTLLNELGEKLDNMDEDFFRCGERYRVNFGCYCDTRSRFVDKSLASNGFKQPRVLDTFEPILFHGVFSDVDRECLEKPFTLSEVCLVVMGLVYRRRWGERLHVLWDVRWVLGRFHILACRWGWIRETDPSLLNDTHLHRFAEVGNKLVDATGKVIHGYFRKKFEILDREDLSPVKIVDQAAKESMVSIIMENFPSHAIYGEEKGWRCKEESADYV</sequence>
<proteinExistence type="inferred from homology"/>
<organism evidence="6 7">
    <name type="scientific">Hibiscus sabdariffa</name>
    <name type="common">roselle</name>
    <dbReference type="NCBI Taxonomy" id="183260"/>
    <lineage>
        <taxon>Eukaryota</taxon>
        <taxon>Viridiplantae</taxon>
        <taxon>Streptophyta</taxon>
        <taxon>Embryophyta</taxon>
        <taxon>Tracheophyta</taxon>
        <taxon>Spermatophyta</taxon>
        <taxon>Magnoliopsida</taxon>
        <taxon>eudicotyledons</taxon>
        <taxon>Gunneridae</taxon>
        <taxon>Pentapetalae</taxon>
        <taxon>rosids</taxon>
        <taxon>malvids</taxon>
        <taxon>Malvales</taxon>
        <taxon>Malvaceae</taxon>
        <taxon>Malvoideae</taxon>
        <taxon>Hibiscus</taxon>
    </lineage>
</organism>
<reference evidence="6 7" key="1">
    <citation type="journal article" date="2024" name="G3 (Bethesda)">
        <title>Genome assembly of Hibiscus sabdariffa L. provides insights into metabolisms of medicinal natural products.</title>
        <authorList>
            <person name="Kim T."/>
        </authorList>
    </citation>
    <scope>NUCLEOTIDE SEQUENCE [LARGE SCALE GENOMIC DNA]</scope>
    <source>
        <strain evidence="6">TK-2024</strain>
        <tissue evidence="6">Old leaves</tissue>
    </source>
</reference>
<evidence type="ECO:0000256" key="2">
    <source>
        <dbReference type="ARBA" id="ARBA00009759"/>
    </source>
</evidence>
<dbReference type="Gene3D" id="3.30.540.10">
    <property type="entry name" value="Fructose-1,6-Bisphosphatase, subunit A, domain 1"/>
    <property type="match status" value="1"/>
</dbReference>
<accession>A0ABR2R7A4</accession>
<evidence type="ECO:0000313" key="6">
    <source>
        <dbReference type="EMBL" id="KAK9008705.1"/>
    </source>
</evidence>
<name>A0ABR2R7A4_9ROSI</name>
<keyword evidence="5" id="KW-0460">Magnesium</keyword>
<gene>
    <name evidence="6" type="ORF">V6N11_075588</name>
</gene>
<evidence type="ECO:0000256" key="1">
    <source>
        <dbReference type="ARBA" id="ARBA00001946"/>
    </source>
</evidence>
<comment type="similarity">
    <text evidence="2">Belongs to the inositol monophosphatase superfamily.</text>
</comment>
<keyword evidence="4" id="KW-0378">Hydrolase</keyword>
<dbReference type="PANTHER" id="PTHR43200">
    <property type="entry name" value="PHOSPHATASE"/>
    <property type="match status" value="1"/>
</dbReference>
<protein>
    <submittedName>
        <fullName evidence="6">Uncharacterized protein</fullName>
    </submittedName>
</protein>
<evidence type="ECO:0000313" key="7">
    <source>
        <dbReference type="Proteomes" id="UP001396334"/>
    </source>
</evidence>
<dbReference type="Pfam" id="PF00459">
    <property type="entry name" value="Inositol_P"/>
    <property type="match status" value="1"/>
</dbReference>
<keyword evidence="3" id="KW-0479">Metal-binding</keyword>
<dbReference type="SUPFAM" id="SSF56655">
    <property type="entry name" value="Carbohydrate phosphatase"/>
    <property type="match status" value="1"/>
</dbReference>
<dbReference type="PANTHER" id="PTHR43200:SF6">
    <property type="entry name" value="3'(2'),5'-BISPHOSPHATE NUCLEOTIDASE"/>
    <property type="match status" value="1"/>
</dbReference>
<comment type="cofactor">
    <cofactor evidence="1">
        <name>Mg(2+)</name>
        <dbReference type="ChEBI" id="CHEBI:18420"/>
    </cofactor>
</comment>
<dbReference type="Proteomes" id="UP001396334">
    <property type="component" value="Unassembled WGS sequence"/>
</dbReference>
<keyword evidence="7" id="KW-1185">Reference proteome</keyword>
<dbReference type="InterPro" id="IPR051090">
    <property type="entry name" value="Inositol_monoP_superfamily"/>
</dbReference>
<comment type="caution">
    <text evidence="6">The sequence shown here is derived from an EMBL/GenBank/DDBJ whole genome shotgun (WGS) entry which is preliminary data.</text>
</comment>
<evidence type="ECO:0000256" key="3">
    <source>
        <dbReference type="ARBA" id="ARBA00022723"/>
    </source>
</evidence>
<dbReference type="EMBL" id="JBBPBN010000026">
    <property type="protein sequence ID" value="KAK9008705.1"/>
    <property type="molecule type" value="Genomic_DNA"/>
</dbReference>
<dbReference type="InterPro" id="IPR000760">
    <property type="entry name" value="Inositol_monophosphatase-like"/>
</dbReference>